<dbReference type="GO" id="GO:0003700">
    <property type="term" value="F:DNA-binding transcription factor activity"/>
    <property type="evidence" value="ECO:0007669"/>
    <property type="project" value="InterPro"/>
</dbReference>
<reference evidence="7 9" key="2">
    <citation type="submission" date="2018-06" db="EMBL/GenBank/DDBJ databases">
        <authorList>
            <consortium name="Pathogen Informatics"/>
            <person name="Doyle S."/>
        </authorList>
    </citation>
    <scope>NUCLEOTIDE SEQUENCE [LARGE SCALE GENOMIC DNA]</scope>
    <source>
        <strain evidence="7 9">NCTC13832</strain>
    </source>
</reference>
<evidence type="ECO:0000256" key="2">
    <source>
        <dbReference type="ARBA" id="ARBA00023125"/>
    </source>
</evidence>
<evidence type="ECO:0000313" key="7">
    <source>
        <dbReference type="EMBL" id="SUM56655.1"/>
    </source>
</evidence>
<dbReference type="InterPro" id="IPR035472">
    <property type="entry name" value="RpiR-like_SIS"/>
</dbReference>
<dbReference type="AlphaFoldDB" id="A0A0D6XR75"/>
<dbReference type="GO" id="GO:0097367">
    <property type="term" value="F:carbohydrate derivative binding"/>
    <property type="evidence" value="ECO:0007669"/>
    <property type="project" value="InterPro"/>
</dbReference>
<dbReference type="CDD" id="cd05013">
    <property type="entry name" value="SIS_RpiR"/>
    <property type="match status" value="1"/>
</dbReference>
<gene>
    <name evidence="7" type="primary">murR</name>
    <name evidence="7" type="ORF">NCTC13832_00311</name>
    <name evidence="6" type="ORF">TP70_03225</name>
</gene>
<sequence length="269" mass="30310">MKLENRIQKCRHTLTKADQKIADYILNLEENTDIGAIHSIALAVDVSPSSITRFVYKLGYDSFQSFRFAVLHELQTEKIDNSPSIQVLHQHYMAILNHTGEFIVEEDLMYLVHAIQQSQKIIFIGIGSSGLSAQELYFRTARMGFNSIAITDAHLMSIVGQMCNAQTTIIALTNSGATKEIIASIAHGRASGAKVIALSHFETEALTRYCTRIITTADKRHAHDAYFINSQLSNQFIIDLISYHLLQDPTRLEHYSNSYHELLSKHSNK</sequence>
<dbReference type="Gene3D" id="1.10.10.10">
    <property type="entry name" value="Winged helix-like DNA-binding domain superfamily/Winged helix DNA-binding domain"/>
    <property type="match status" value="1"/>
</dbReference>
<keyword evidence="2" id="KW-0238">DNA-binding</keyword>
<dbReference type="Pfam" id="PF01418">
    <property type="entry name" value="HTH_6"/>
    <property type="match status" value="1"/>
</dbReference>
<dbReference type="Proteomes" id="UP000032366">
    <property type="component" value="Unassembled WGS sequence"/>
</dbReference>
<keyword evidence="3" id="KW-0804">Transcription</keyword>
<organism evidence="7 9">
    <name type="scientific">Staphylococcus microti</name>
    <dbReference type="NCBI Taxonomy" id="569857"/>
    <lineage>
        <taxon>Bacteria</taxon>
        <taxon>Bacillati</taxon>
        <taxon>Bacillota</taxon>
        <taxon>Bacilli</taxon>
        <taxon>Bacillales</taxon>
        <taxon>Staphylococcaceae</taxon>
        <taxon>Staphylococcus</taxon>
    </lineage>
</organism>
<reference evidence="6 8" key="1">
    <citation type="submission" date="2015-01" db="EMBL/GenBank/DDBJ databases">
        <authorList>
            <person name="Guo J."/>
        </authorList>
    </citation>
    <scope>NUCLEOTIDE SEQUENCE [LARGE SCALE GENOMIC DNA]</scope>
    <source>
        <strain evidence="6 8">DSM 22147</strain>
    </source>
</reference>
<evidence type="ECO:0000256" key="3">
    <source>
        <dbReference type="ARBA" id="ARBA00023163"/>
    </source>
</evidence>
<dbReference type="InterPro" id="IPR009057">
    <property type="entry name" value="Homeodomain-like_sf"/>
</dbReference>
<accession>A0A0D6XR75</accession>
<keyword evidence="8" id="KW-1185">Reference proteome</keyword>
<dbReference type="PANTHER" id="PTHR30514">
    <property type="entry name" value="GLUCOKINASE"/>
    <property type="match status" value="1"/>
</dbReference>
<dbReference type="GO" id="GO:0003677">
    <property type="term" value="F:DNA binding"/>
    <property type="evidence" value="ECO:0007669"/>
    <property type="project" value="UniProtKB-KW"/>
</dbReference>
<evidence type="ECO:0000313" key="6">
    <source>
        <dbReference type="EMBL" id="KIX91319.1"/>
    </source>
</evidence>
<dbReference type="PROSITE" id="PS51071">
    <property type="entry name" value="HTH_RPIR"/>
    <property type="match status" value="1"/>
</dbReference>
<protein>
    <submittedName>
        <fullName evidence="6">Sialic acid utilization regulator, RpiR family protein</fullName>
    </submittedName>
    <submittedName>
        <fullName evidence="7">Transcriptional regulator</fullName>
    </submittedName>
</protein>
<dbReference type="RefSeq" id="WP_044359277.1">
    <property type="nucleotide sequence ID" value="NZ_JXWY01000019.1"/>
</dbReference>
<proteinExistence type="predicted"/>
<dbReference type="OrthoDB" id="1648815at2"/>
<evidence type="ECO:0000256" key="1">
    <source>
        <dbReference type="ARBA" id="ARBA00023015"/>
    </source>
</evidence>
<dbReference type="InterPro" id="IPR036388">
    <property type="entry name" value="WH-like_DNA-bd_sf"/>
</dbReference>
<evidence type="ECO:0000259" key="5">
    <source>
        <dbReference type="PROSITE" id="PS51464"/>
    </source>
</evidence>
<dbReference type="Proteomes" id="UP000254100">
    <property type="component" value="Unassembled WGS sequence"/>
</dbReference>
<evidence type="ECO:0000259" key="4">
    <source>
        <dbReference type="PROSITE" id="PS51071"/>
    </source>
</evidence>
<dbReference type="PANTHER" id="PTHR30514:SF21">
    <property type="entry name" value="RPIR-FAMILY TRANSCRIPTIONAL REGULATOR"/>
    <property type="match status" value="1"/>
</dbReference>
<feature type="domain" description="HTH rpiR-type" evidence="4">
    <location>
        <begin position="1"/>
        <end position="77"/>
    </location>
</feature>
<dbReference type="InterPro" id="IPR046348">
    <property type="entry name" value="SIS_dom_sf"/>
</dbReference>
<dbReference type="STRING" id="569857.TP70_03225"/>
<evidence type="ECO:0000313" key="9">
    <source>
        <dbReference type="Proteomes" id="UP000254100"/>
    </source>
</evidence>
<dbReference type="InterPro" id="IPR047640">
    <property type="entry name" value="RpiR-like"/>
</dbReference>
<evidence type="ECO:0000313" key="8">
    <source>
        <dbReference type="Proteomes" id="UP000032366"/>
    </source>
</evidence>
<name>A0A0D6XR75_9STAP</name>
<dbReference type="Gene3D" id="3.40.50.10490">
    <property type="entry name" value="Glucose-6-phosphate isomerase like protein, domain 1"/>
    <property type="match status" value="1"/>
</dbReference>
<dbReference type="GO" id="GO:1901135">
    <property type="term" value="P:carbohydrate derivative metabolic process"/>
    <property type="evidence" value="ECO:0007669"/>
    <property type="project" value="InterPro"/>
</dbReference>
<dbReference type="InterPro" id="IPR001347">
    <property type="entry name" value="SIS_dom"/>
</dbReference>
<dbReference type="Pfam" id="PF01380">
    <property type="entry name" value="SIS"/>
    <property type="match status" value="1"/>
</dbReference>
<feature type="domain" description="SIS" evidence="5">
    <location>
        <begin position="111"/>
        <end position="251"/>
    </location>
</feature>
<dbReference type="EMBL" id="JXWY01000019">
    <property type="protein sequence ID" value="KIX91319.1"/>
    <property type="molecule type" value="Genomic_DNA"/>
</dbReference>
<dbReference type="EMBL" id="UHDT01000001">
    <property type="protein sequence ID" value="SUM56655.1"/>
    <property type="molecule type" value="Genomic_DNA"/>
</dbReference>
<keyword evidence="1" id="KW-0805">Transcription regulation</keyword>
<dbReference type="SUPFAM" id="SSF46689">
    <property type="entry name" value="Homeodomain-like"/>
    <property type="match status" value="1"/>
</dbReference>
<dbReference type="PROSITE" id="PS51464">
    <property type="entry name" value="SIS"/>
    <property type="match status" value="1"/>
</dbReference>
<dbReference type="InterPro" id="IPR000281">
    <property type="entry name" value="HTH_RpiR"/>
</dbReference>
<dbReference type="SUPFAM" id="SSF53697">
    <property type="entry name" value="SIS domain"/>
    <property type="match status" value="1"/>
</dbReference>